<dbReference type="STRING" id="930991.A0A0D0EB23"/>
<sequence length="111" mass="12576">LTVLRNDYLPLHIVSDSYDFALYKRAILYPKGMQSTTSLTPLEICSCCRGSLLRMKPLQLTWALANFQHYGHQHLPVDITEAFKGALPFDLMLISKCQSSMSLKWVSVKGL</sequence>
<dbReference type="Proteomes" id="UP000054538">
    <property type="component" value="Unassembled WGS sequence"/>
</dbReference>
<gene>
    <name evidence="1" type="ORF">PAXRUDRAFT_137108</name>
</gene>
<proteinExistence type="predicted"/>
<feature type="non-terminal residue" evidence="1">
    <location>
        <position position="1"/>
    </location>
</feature>
<dbReference type="HOGENOM" id="CLU_171994_0_0_1"/>
<dbReference type="InParanoid" id="A0A0D0EB23"/>
<protein>
    <submittedName>
        <fullName evidence="1">Uncharacterized protein</fullName>
    </submittedName>
</protein>
<dbReference type="EMBL" id="KN824954">
    <property type="protein sequence ID" value="KIK97060.1"/>
    <property type="molecule type" value="Genomic_DNA"/>
</dbReference>
<reference evidence="1 2" key="1">
    <citation type="submission" date="2014-04" db="EMBL/GenBank/DDBJ databases">
        <authorList>
            <consortium name="DOE Joint Genome Institute"/>
            <person name="Kuo A."/>
            <person name="Kohler A."/>
            <person name="Jargeat P."/>
            <person name="Nagy L.G."/>
            <person name="Floudas D."/>
            <person name="Copeland A."/>
            <person name="Barry K.W."/>
            <person name="Cichocki N."/>
            <person name="Veneault-Fourrey C."/>
            <person name="LaButti K."/>
            <person name="Lindquist E.A."/>
            <person name="Lipzen A."/>
            <person name="Lundell T."/>
            <person name="Morin E."/>
            <person name="Murat C."/>
            <person name="Sun H."/>
            <person name="Tunlid A."/>
            <person name="Henrissat B."/>
            <person name="Grigoriev I.V."/>
            <person name="Hibbett D.S."/>
            <person name="Martin F."/>
            <person name="Nordberg H.P."/>
            <person name="Cantor M.N."/>
            <person name="Hua S.X."/>
        </authorList>
    </citation>
    <scope>NUCLEOTIDE SEQUENCE [LARGE SCALE GENOMIC DNA]</scope>
    <source>
        <strain evidence="1 2">Ve08.2h10</strain>
    </source>
</reference>
<reference evidence="2" key="2">
    <citation type="submission" date="2015-01" db="EMBL/GenBank/DDBJ databases">
        <title>Evolutionary Origins and Diversification of the Mycorrhizal Mutualists.</title>
        <authorList>
            <consortium name="DOE Joint Genome Institute"/>
            <consortium name="Mycorrhizal Genomics Consortium"/>
            <person name="Kohler A."/>
            <person name="Kuo A."/>
            <person name="Nagy L.G."/>
            <person name="Floudas D."/>
            <person name="Copeland A."/>
            <person name="Barry K.W."/>
            <person name="Cichocki N."/>
            <person name="Veneault-Fourrey C."/>
            <person name="LaButti K."/>
            <person name="Lindquist E.A."/>
            <person name="Lipzen A."/>
            <person name="Lundell T."/>
            <person name="Morin E."/>
            <person name="Murat C."/>
            <person name="Riley R."/>
            <person name="Ohm R."/>
            <person name="Sun H."/>
            <person name="Tunlid A."/>
            <person name="Henrissat B."/>
            <person name="Grigoriev I.V."/>
            <person name="Hibbett D.S."/>
            <person name="Martin F."/>
        </authorList>
    </citation>
    <scope>NUCLEOTIDE SEQUENCE [LARGE SCALE GENOMIC DNA]</scope>
    <source>
        <strain evidence="2">Ve08.2h10</strain>
    </source>
</reference>
<accession>A0A0D0EB23</accession>
<evidence type="ECO:0000313" key="1">
    <source>
        <dbReference type="EMBL" id="KIK97060.1"/>
    </source>
</evidence>
<name>A0A0D0EB23_9AGAM</name>
<evidence type="ECO:0000313" key="2">
    <source>
        <dbReference type="Proteomes" id="UP000054538"/>
    </source>
</evidence>
<keyword evidence="2" id="KW-1185">Reference proteome</keyword>
<dbReference type="OrthoDB" id="2689466at2759"/>
<dbReference type="AlphaFoldDB" id="A0A0D0EB23"/>
<organism evidence="1 2">
    <name type="scientific">Paxillus rubicundulus Ve08.2h10</name>
    <dbReference type="NCBI Taxonomy" id="930991"/>
    <lineage>
        <taxon>Eukaryota</taxon>
        <taxon>Fungi</taxon>
        <taxon>Dikarya</taxon>
        <taxon>Basidiomycota</taxon>
        <taxon>Agaricomycotina</taxon>
        <taxon>Agaricomycetes</taxon>
        <taxon>Agaricomycetidae</taxon>
        <taxon>Boletales</taxon>
        <taxon>Paxilineae</taxon>
        <taxon>Paxillaceae</taxon>
        <taxon>Paxillus</taxon>
    </lineage>
</organism>